<feature type="binding site" evidence="7">
    <location>
        <position position="31"/>
    </location>
    <ligand>
        <name>UDP-N-acetyl-alpha-D-muramoyl-L-alanyl-D-glutamate</name>
        <dbReference type="ChEBI" id="CHEBI:83900"/>
    </ligand>
</feature>
<feature type="binding site" evidence="7">
    <location>
        <position position="193"/>
    </location>
    <ligand>
        <name>UDP-N-acetyl-alpha-D-muramoyl-L-alanyl-D-glutamate</name>
        <dbReference type="ChEBI" id="CHEBI:83900"/>
    </ligand>
</feature>
<dbReference type="UniPathway" id="UPA00219"/>
<keyword evidence="4 7" id="KW-0547">Nucleotide-binding</keyword>
<accession>B0SRS1</accession>
<dbReference type="STRING" id="456481.LEPBI_I1760"/>
<sequence length="508" mass="57289">MKLTEIIKKIPELKLIKGDGDLDVGYIWADSRKLKPNDVFVLPEDKAETIESYLQMAYDKGVKVVLVSKRNLKLKNLDLFPTILESEDALGDVHGKMASQLLGNPSKKLKIIGITGTNGKTSLTFILFHIAKKLKKKVALIGTVQIQILDRILESGYTTPDASSLNLLLREMLDEGVEYVFMEISSHGLKLGRVAGIEITCAGFTNLTQDHLDFHESMEDYFESKFKIFQLLEQSSVKNKFGLVAGDVSFGDRMIQRIRESKLKTPIYILGKSGEFHYSNTKLSLLGSEYRFHKKEKNLPFIEVRSIRTNLLGNFNVFNTAFAMSIAYELGFPWDEVVTAIEEIPTVPGRFQVIPYPDKTRIAVVDYAHTPDALENILKSCVEIRPKQLICLFGCGGDRDRTKRPQMAKIAETLADFVFLTSDNPRTEDPESILDEIESGFSRGFKRYEKITDRRVAIQRAVSLLEKDGILVVAGKGHETYQIIGKEKTNFVDFLEIENAFLNLDTGL</sequence>
<evidence type="ECO:0000256" key="3">
    <source>
        <dbReference type="ARBA" id="ARBA00022618"/>
    </source>
</evidence>
<keyword evidence="2 7" id="KW-0436">Ligase</keyword>
<evidence type="ECO:0000256" key="4">
    <source>
        <dbReference type="ARBA" id="ARBA00022741"/>
    </source>
</evidence>
<dbReference type="Gene3D" id="3.40.1390.10">
    <property type="entry name" value="MurE/MurF, N-terminal domain"/>
    <property type="match status" value="1"/>
</dbReference>
<evidence type="ECO:0000256" key="8">
    <source>
        <dbReference type="RuleBase" id="RU004135"/>
    </source>
</evidence>
<dbReference type="InterPro" id="IPR004101">
    <property type="entry name" value="Mur_ligase_C"/>
</dbReference>
<evidence type="ECO:0000313" key="12">
    <source>
        <dbReference type="Proteomes" id="UP000001847"/>
    </source>
</evidence>
<dbReference type="Pfam" id="PF08245">
    <property type="entry name" value="Mur_ligase_M"/>
    <property type="match status" value="1"/>
</dbReference>
<dbReference type="SUPFAM" id="SSF53244">
    <property type="entry name" value="MurD-like peptide ligases, peptide-binding domain"/>
    <property type="match status" value="1"/>
</dbReference>
<feature type="binding site" evidence="7">
    <location>
        <position position="475"/>
    </location>
    <ligand>
        <name>meso-2,6-diaminopimelate</name>
        <dbReference type="ChEBI" id="CHEBI:57791"/>
    </ligand>
</feature>
<feature type="binding site" evidence="7">
    <location>
        <position position="185"/>
    </location>
    <ligand>
        <name>UDP-N-acetyl-alpha-D-muramoyl-L-alanyl-D-glutamate</name>
        <dbReference type="ChEBI" id="CHEBI:83900"/>
    </ligand>
</feature>
<evidence type="ECO:0000256" key="7">
    <source>
        <dbReference type="HAMAP-Rule" id="MF_00208"/>
    </source>
</evidence>
<dbReference type="InterPro" id="IPR036565">
    <property type="entry name" value="Mur-like_cat_sf"/>
</dbReference>
<evidence type="ECO:0000256" key="1">
    <source>
        <dbReference type="ARBA" id="ARBA00005898"/>
    </source>
</evidence>
<keyword evidence="7 8" id="KW-0961">Cell wall biogenesis/degradation</keyword>
<dbReference type="EMBL" id="CP000786">
    <property type="protein sequence ID" value="ABZ97866.1"/>
    <property type="molecule type" value="Genomic_DNA"/>
</dbReference>
<dbReference type="PANTHER" id="PTHR23135">
    <property type="entry name" value="MUR LIGASE FAMILY MEMBER"/>
    <property type="match status" value="1"/>
</dbReference>
<dbReference type="NCBIfam" id="NF001126">
    <property type="entry name" value="PRK00139.1-4"/>
    <property type="match status" value="1"/>
</dbReference>
<evidence type="ECO:0000256" key="2">
    <source>
        <dbReference type="ARBA" id="ARBA00022598"/>
    </source>
</evidence>
<comment type="catalytic activity">
    <reaction evidence="7">
        <text>UDP-N-acetyl-alpha-D-muramoyl-L-alanyl-D-glutamate + meso-2,6-diaminopimelate + ATP = UDP-N-acetyl-alpha-D-muramoyl-L-alanyl-gamma-D-glutamyl-meso-2,6-diaminopimelate + ADP + phosphate + H(+)</text>
        <dbReference type="Rhea" id="RHEA:23676"/>
        <dbReference type="ChEBI" id="CHEBI:15378"/>
        <dbReference type="ChEBI" id="CHEBI:30616"/>
        <dbReference type="ChEBI" id="CHEBI:43474"/>
        <dbReference type="ChEBI" id="CHEBI:57791"/>
        <dbReference type="ChEBI" id="CHEBI:83900"/>
        <dbReference type="ChEBI" id="CHEBI:83905"/>
        <dbReference type="ChEBI" id="CHEBI:456216"/>
        <dbReference type="EC" id="6.3.2.13"/>
    </reaction>
</comment>
<dbReference type="Proteomes" id="UP000001847">
    <property type="component" value="Chromosome I"/>
</dbReference>
<dbReference type="EC" id="6.3.2.13" evidence="7"/>
<dbReference type="KEGG" id="lbi:LEPBI_I1760"/>
<dbReference type="GO" id="GO:0008360">
    <property type="term" value="P:regulation of cell shape"/>
    <property type="evidence" value="ECO:0007669"/>
    <property type="project" value="UniProtKB-KW"/>
</dbReference>
<dbReference type="SUPFAM" id="SSF53623">
    <property type="entry name" value="MurD-like peptide ligases, catalytic domain"/>
    <property type="match status" value="1"/>
</dbReference>
<dbReference type="AlphaFoldDB" id="B0SRS1"/>
<dbReference type="GO" id="GO:0071555">
    <property type="term" value="P:cell wall organization"/>
    <property type="evidence" value="ECO:0007669"/>
    <property type="project" value="UniProtKB-KW"/>
</dbReference>
<feature type="modified residue" description="N6-carboxylysine" evidence="7">
    <location>
        <position position="225"/>
    </location>
</feature>
<dbReference type="OrthoDB" id="9800958at2"/>
<dbReference type="RefSeq" id="WP_012388744.1">
    <property type="nucleotide sequence ID" value="NC_010602.1"/>
</dbReference>
<dbReference type="HOGENOM" id="CLU_022291_4_1_12"/>
<name>B0SRS1_LEPBP</name>
<dbReference type="BioCyc" id="LBIF456481:LEPBI_RS08695-MONOMER"/>
<keyword evidence="7 8" id="KW-0573">Peptidoglycan synthesis</keyword>
<feature type="binding site" evidence="7">
    <location>
        <position position="479"/>
    </location>
    <ligand>
        <name>meso-2,6-diaminopimelate</name>
        <dbReference type="ChEBI" id="CHEBI:57791"/>
    </ligand>
</feature>
<protein>
    <recommendedName>
        <fullName evidence="7">UDP-N-acetylmuramoyl-L-alanyl-D-glutamate--2,6-diaminopimelate ligase</fullName>
        <ecNumber evidence="7">6.3.2.13</ecNumber>
    </recommendedName>
    <alternativeName>
        <fullName evidence="7">Meso-A2pm-adding enzyme</fullName>
    </alternativeName>
    <alternativeName>
        <fullName evidence="7">Meso-diaminopimelate-adding enzyme</fullName>
    </alternativeName>
    <alternativeName>
        <fullName evidence="7">UDP-MurNAc-L-Ala-D-Glu:meso-diaminopimelate ligase</fullName>
    </alternativeName>
    <alternativeName>
        <fullName evidence="7">UDP-MurNAc-tripeptide synthetase</fullName>
    </alternativeName>
    <alternativeName>
        <fullName evidence="7">UDP-N-acetylmuramyl-tripeptide synthetase</fullName>
    </alternativeName>
</protein>
<keyword evidence="7 8" id="KW-0133">Cell shape</keyword>
<proteinExistence type="inferred from homology"/>
<dbReference type="HAMAP" id="MF_00208">
    <property type="entry name" value="MurE"/>
    <property type="match status" value="1"/>
</dbReference>
<comment type="similarity">
    <text evidence="1 7">Belongs to the MurCDEF family. MurE subfamily.</text>
</comment>
<dbReference type="InterPro" id="IPR005761">
    <property type="entry name" value="UDP-N-AcMur-Glu-dNH2Pim_ligase"/>
</dbReference>
<feature type="binding site" evidence="7">
    <location>
        <begin position="158"/>
        <end position="159"/>
    </location>
    <ligand>
        <name>UDP-N-acetyl-alpha-D-muramoyl-L-alanyl-D-glutamate</name>
        <dbReference type="ChEBI" id="CHEBI:83900"/>
    </ligand>
</feature>
<dbReference type="GO" id="GO:0009252">
    <property type="term" value="P:peptidoglycan biosynthetic process"/>
    <property type="evidence" value="ECO:0007669"/>
    <property type="project" value="UniProtKB-UniRule"/>
</dbReference>
<dbReference type="PANTHER" id="PTHR23135:SF4">
    <property type="entry name" value="UDP-N-ACETYLMURAMOYL-L-ALANYL-D-GLUTAMATE--2,6-DIAMINOPIMELATE LIGASE MURE HOMOLOG, CHLOROPLASTIC"/>
    <property type="match status" value="1"/>
</dbReference>
<comment type="caution">
    <text evidence="7">Lacks conserved residue(s) required for the propagation of feature annotation.</text>
</comment>
<gene>
    <name evidence="7 11" type="primary">murE</name>
    <name evidence="11" type="ordered locus">LEPBI_I1760</name>
</gene>
<dbReference type="Gene3D" id="3.90.190.20">
    <property type="entry name" value="Mur ligase, C-terminal domain"/>
    <property type="match status" value="1"/>
</dbReference>
<dbReference type="SUPFAM" id="SSF63418">
    <property type="entry name" value="MurE/MurF N-terminal domain"/>
    <property type="match status" value="1"/>
</dbReference>
<evidence type="ECO:0000313" key="11">
    <source>
        <dbReference type="EMBL" id="ABZ97866.1"/>
    </source>
</evidence>
<evidence type="ECO:0000256" key="5">
    <source>
        <dbReference type="ARBA" id="ARBA00022840"/>
    </source>
</evidence>
<evidence type="ECO:0000259" key="10">
    <source>
        <dbReference type="Pfam" id="PF08245"/>
    </source>
</evidence>
<dbReference type="InterPro" id="IPR013221">
    <property type="entry name" value="Mur_ligase_cen"/>
</dbReference>
<comment type="cofactor">
    <cofactor evidence="7">
        <name>Mg(2+)</name>
        <dbReference type="ChEBI" id="CHEBI:18420"/>
    </cofactor>
</comment>
<dbReference type="GO" id="GO:0008765">
    <property type="term" value="F:UDP-N-acetylmuramoylalanyl-D-glutamate-2,6-diaminopimelate ligase activity"/>
    <property type="evidence" value="ECO:0007669"/>
    <property type="project" value="UniProtKB-UniRule"/>
</dbReference>
<feature type="domain" description="Mur ligase C-terminal" evidence="9">
    <location>
        <begin position="349"/>
        <end position="477"/>
    </location>
</feature>
<dbReference type="InterPro" id="IPR035911">
    <property type="entry name" value="MurE/MurF_N"/>
</dbReference>
<keyword evidence="7" id="KW-0963">Cytoplasm</keyword>
<keyword evidence="12" id="KW-1185">Reference proteome</keyword>
<reference evidence="11 12" key="1">
    <citation type="journal article" date="2008" name="PLoS ONE">
        <title>Genome sequence of the saprophyte Leptospira biflexa provides insights into the evolution of Leptospira and the pathogenesis of leptospirosis.</title>
        <authorList>
            <person name="Picardeau M."/>
            <person name="Bulach D.M."/>
            <person name="Bouchier C."/>
            <person name="Zuerner R.L."/>
            <person name="Zidane N."/>
            <person name="Wilson P.J."/>
            <person name="Creno S."/>
            <person name="Kuczek E.S."/>
            <person name="Bommezzadri S."/>
            <person name="Davis J.C."/>
            <person name="McGrath A."/>
            <person name="Johnson M.J."/>
            <person name="Boursaux-Eude C."/>
            <person name="Seemann T."/>
            <person name="Rouy Z."/>
            <person name="Coppel R.L."/>
            <person name="Rood J.I."/>
            <person name="Lajus A."/>
            <person name="Davies J.K."/>
            <person name="Medigue C."/>
            <person name="Adler B."/>
        </authorList>
    </citation>
    <scope>NUCLEOTIDE SEQUENCE [LARGE SCALE GENOMIC DNA]</scope>
    <source>
        <strain evidence="12">Patoc 1 / ATCC 23582 / Paris</strain>
    </source>
</reference>
<keyword evidence="6 7" id="KW-0131">Cell cycle</keyword>
<keyword evidence="5 7" id="KW-0067">ATP-binding</keyword>
<dbReference type="GO" id="GO:0005524">
    <property type="term" value="F:ATP binding"/>
    <property type="evidence" value="ECO:0007669"/>
    <property type="project" value="UniProtKB-UniRule"/>
</dbReference>
<dbReference type="GO" id="GO:0005737">
    <property type="term" value="C:cytoplasm"/>
    <property type="evidence" value="ECO:0007669"/>
    <property type="project" value="UniProtKB-SubCell"/>
</dbReference>
<dbReference type="GO" id="GO:0000287">
    <property type="term" value="F:magnesium ion binding"/>
    <property type="evidence" value="ECO:0007669"/>
    <property type="project" value="UniProtKB-UniRule"/>
</dbReference>
<dbReference type="GO" id="GO:0051301">
    <property type="term" value="P:cell division"/>
    <property type="evidence" value="ECO:0007669"/>
    <property type="project" value="UniProtKB-KW"/>
</dbReference>
<dbReference type="Gene3D" id="3.40.1190.10">
    <property type="entry name" value="Mur-like, catalytic domain"/>
    <property type="match status" value="1"/>
</dbReference>
<comment type="PTM">
    <text evidence="7">Carboxylation is probably crucial for Mg(2+) binding and, consequently, for the gamma-phosphate positioning of ATP.</text>
</comment>
<feature type="domain" description="Mur ligase central" evidence="10">
    <location>
        <begin position="114"/>
        <end position="326"/>
    </location>
</feature>
<feature type="binding site" evidence="7">
    <location>
        <begin position="423"/>
        <end position="426"/>
    </location>
    <ligand>
        <name>meso-2,6-diaminopimelate</name>
        <dbReference type="ChEBI" id="CHEBI:57791"/>
    </ligand>
</feature>
<comment type="subcellular location">
    <subcellularLocation>
        <location evidence="7 8">Cytoplasm</location>
    </subcellularLocation>
</comment>
<dbReference type="Pfam" id="PF02875">
    <property type="entry name" value="Mur_ligase_C"/>
    <property type="match status" value="1"/>
</dbReference>
<organism evidence="11 12">
    <name type="scientific">Leptospira biflexa serovar Patoc (strain Patoc 1 / ATCC 23582 / Paris)</name>
    <dbReference type="NCBI Taxonomy" id="456481"/>
    <lineage>
        <taxon>Bacteria</taxon>
        <taxon>Pseudomonadati</taxon>
        <taxon>Spirochaetota</taxon>
        <taxon>Spirochaetia</taxon>
        <taxon>Leptospirales</taxon>
        <taxon>Leptospiraceae</taxon>
        <taxon>Leptospira</taxon>
    </lineage>
</organism>
<dbReference type="NCBIfam" id="TIGR01085">
    <property type="entry name" value="murE"/>
    <property type="match status" value="1"/>
</dbReference>
<comment type="function">
    <text evidence="7">Catalyzes the addition of meso-diaminopimelic acid to the nucleotide precursor UDP-N-acetylmuramoyl-L-alanyl-D-glutamate (UMAG) in the biosynthesis of bacterial cell-wall peptidoglycan.</text>
</comment>
<feature type="short sequence motif" description="Meso-diaminopimelate recognition motif" evidence="7">
    <location>
        <begin position="423"/>
        <end position="426"/>
    </location>
</feature>
<feature type="binding site" evidence="7">
    <location>
        <begin position="116"/>
        <end position="122"/>
    </location>
    <ligand>
        <name>ATP</name>
        <dbReference type="ChEBI" id="CHEBI:30616"/>
    </ligand>
</feature>
<comment type="pathway">
    <text evidence="7 8">Cell wall biogenesis; peptidoglycan biosynthesis.</text>
</comment>
<dbReference type="InterPro" id="IPR036615">
    <property type="entry name" value="Mur_ligase_C_dom_sf"/>
</dbReference>
<evidence type="ECO:0000259" key="9">
    <source>
        <dbReference type="Pfam" id="PF02875"/>
    </source>
</evidence>
<keyword evidence="3 7" id="KW-0132">Cell division</keyword>
<keyword evidence="7" id="KW-0460">Magnesium</keyword>
<evidence type="ECO:0000256" key="6">
    <source>
        <dbReference type="ARBA" id="ARBA00023306"/>
    </source>
</evidence>
<feature type="binding site" evidence="7">
    <location>
        <position position="399"/>
    </location>
    <ligand>
        <name>meso-2,6-diaminopimelate</name>
        <dbReference type="ChEBI" id="CHEBI:57791"/>
    </ligand>
</feature>